<dbReference type="Proteomes" id="UP000784294">
    <property type="component" value="Unassembled WGS sequence"/>
</dbReference>
<keyword evidence="3" id="KW-1185">Reference proteome</keyword>
<feature type="region of interest" description="Disordered" evidence="1">
    <location>
        <begin position="88"/>
        <end position="108"/>
    </location>
</feature>
<name>A0A448WZ60_9PLAT</name>
<evidence type="ECO:0000313" key="3">
    <source>
        <dbReference type="Proteomes" id="UP000784294"/>
    </source>
</evidence>
<gene>
    <name evidence="2" type="ORF">PXEA_LOCUS17249</name>
</gene>
<feature type="non-terminal residue" evidence="2">
    <location>
        <position position="183"/>
    </location>
</feature>
<protein>
    <submittedName>
        <fullName evidence="2">Uncharacterized protein</fullName>
    </submittedName>
</protein>
<comment type="caution">
    <text evidence="2">The sequence shown here is derived from an EMBL/GenBank/DDBJ whole genome shotgun (WGS) entry which is preliminary data.</text>
</comment>
<organism evidence="2 3">
    <name type="scientific">Protopolystoma xenopodis</name>
    <dbReference type="NCBI Taxonomy" id="117903"/>
    <lineage>
        <taxon>Eukaryota</taxon>
        <taxon>Metazoa</taxon>
        <taxon>Spiralia</taxon>
        <taxon>Lophotrochozoa</taxon>
        <taxon>Platyhelminthes</taxon>
        <taxon>Monogenea</taxon>
        <taxon>Polyopisthocotylea</taxon>
        <taxon>Polystomatidea</taxon>
        <taxon>Polystomatidae</taxon>
        <taxon>Protopolystoma</taxon>
    </lineage>
</organism>
<dbReference type="AlphaFoldDB" id="A0A448WZ60"/>
<accession>A0A448WZ60</accession>
<proteinExistence type="predicted"/>
<evidence type="ECO:0000256" key="1">
    <source>
        <dbReference type="SAM" id="MobiDB-lite"/>
    </source>
</evidence>
<sequence>MNAPSWWNQRLWHTGTDDYVRRGDARLYNAAASRADSQAGASPGRGTNGRSANWQCGTNFTGTMTIGTLRKHPYSGCQASGRRAEIVEREGSRPAFGSSGVESETDQEMDLSTVATSELPWHRENGVLPHEAASLTSWPTCTLGMTKKRPTSAVDTRPVAMATRRPATASLRFRPLGALRVAY</sequence>
<dbReference type="EMBL" id="CAAALY010064096">
    <property type="protein sequence ID" value="VEL23809.1"/>
    <property type="molecule type" value="Genomic_DNA"/>
</dbReference>
<feature type="compositionally biased region" description="Low complexity" evidence="1">
    <location>
        <begin position="32"/>
        <end position="42"/>
    </location>
</feature>
<evidence type="ECO:0000313" key="2">
    <source>
        <dbReference type="EMBL" id="VEL23809.1"/>
    </source>
</evidence>
<feature type="region of interest" description="Disordered" evidence="1">
    <location>
        <begin position="32"/>
        <end position="53"/>
    </location>
</feature>
<reference evidence="2" key="1">
    <citation type="submission" date="2018-11" db="EMBL/GenBank/DDBJ databases">
        <authorList>
            <consortium name="Pathogen Informatics"/>
        </authorList>
    </citation>
    <scope>NUCLEOTIDE SEQUENCE</scope>
</reference>